<feature type="transmembrane region" description="Helical" evidence="1">
    <location>
        <begin position="74"/>
        <end position="93"/>
    </location>
</feature>
<dbReference type="EMBL" id="CAUYUJ010021893">
    <property type="protein sequence ID" value="CAK0907610.1"/>
    <property type="molecule type" value="Genomic_DNA"/>
</dbReference>
<dbReference type="Proteomes" id="UP001189429">
    <property type="component" value="Unassembled WGS sequence"/>
</dbReference>
<keyword evidence="1" id="KW-0472">Membrane</keyword>
<feature type="transmembrane region" description="Helical" evidence="1">
    <location>
        <begin position="182"/>
        <end position="205"/>
    </location>
</feature>
<evidence type="ECO:0000313" key="4">
    <source>
        <dbReference type="Proteomes" id="UP001189429"/>
    </source>
</evidence>
<reference evidence="3" key="1">
    <citation type="submission" date="2023-10" db="EMBL/GenBank/DDBJ databases">
        <authorList>
            <person name="Chen Y."/>
            <person name="Shah S."/>
            <person name="Dougan E. K."/>
            <person name="Thang M."/>
            <person name="Chan C."/>
        </authorList>
    </citation>
    <scope>NUCLEOTIDE SEQUENCE [LARGE SCALE GENOMIC DNA]</scope>
</reference>
<evidence type="ECO:0000256" key="1">
    <source>
        <dbReference type="SAM" id="Phobius"/>
    </source>
</evidence>
<keyword evidence="1" id="KW-1133">Transmembrane helix</keyword>
<keyword evidence="4" id="KW-1185">Reference proteome</keyword>
<sequence>MFSLALNTVGLFAMGLTVAGGLGGPSSGGWELRAYLCGHAAYTLGSMIRDTIFPPLTACFPEDLVNRLSANRRSLVHVGALVGGTLVAAGRLGSYILAQAAGMLLCLALLARTVAAPGALDSLAGAPAPSVRAAAPVAVLSCGGAGRAFPLLVLSRFFQSLGFVSTSTVVLLVLLRANVRELGAGGAASLVASAGVVGHFAGLAANLGLGRRRAPYGVPHVLASAALYSLAMGCYPSVRTPAQFLAVTAALRGARTLGKATSDALALRAARPLGPRKAAALLARRMAFKCGLLAGKYGVAPLLALGDEQLALRLVFALGAAASLLGALLQLPTCWLAASAGAPALEKSAGGPP</sequence>
<evidence type="ECO:0000256" key="2">
    <source>
        <dbReference type="SAM" id="SignalP"/>
    </source>
</evidence>
<protein>
    <recommendedName>
        <fullName evidence="5">ADP,ATP carrier protein</fullName>
    </recommendedName>
</protein>
<evidence type="ECO:0000313" key="3">
    <source>
        <dbReference type="EMBL" id="CAK0907610.1"/>
    </source>
</evidence>
<accession>A0ABN9Y4Z0</accession>
<comment type="caution">
    <text evidence="3">The sequence shown here is derived from an EMBL/GenBank/DDBJ whole genome shotgun (WGS) entry which is preliminary data.</text>
</comment>
<organism evidence="3 4">
    <name type="scientific">Prorocentrum cordatum</name>
    <dbReference type="NCBI Taxonomy" id="2364126"/>
    <lineage>
        <taxon>Eukaryota</taxon>
        <taxon>Sar</taxon>
        <taxon>Alveolata</taxon>
        <taxon>Dinophyceae</taxon>
        <taxon>Prorocentrales</taxon>
        <taxon>Prorocentraceae</taxon>
        <taxon>Prorocentrum</taxon>
    </lineage>
</organism>
<evidence type="ECO:0008006" key="5">
    <source>
        <dbReference type="Google" id="ProtNLM"/>
    </source>
</evidence>
<gene>
    <name evidence="3" type="ORF">PCOR1329_LOCUS82580</name>
</gene>
<proteinExistence type="predicted"/>
<keyword evidence="2" id="KW-0732">Signal</keyword>
<feature type="chain" id="PRO_5046924389" description="ADP,ATP carrier protein" evidence="2">
    <location>
        <begin position="24"/>
        <end position="353"/>
    </location>
</feature>
<feature type="signal peptide" evidence="2">
    <location>
        <begin position="1"/>
        <end position="23"/>
    </location>
</feature>
<feature type="transmembrane region" description="Helical" evidence="1">
    <location>
        <begin position="157"/>
        <end position="175"/>
    </location>
</feature>
<keyword evidence="1" id="KW-0812">Transmembrane</keyword>
<name>A0ABN9Y4Z0_9DINO</name>